<protein>
    <submittedName>
        <fullName evidence="1">Uncharacterized protein</fullName>
    </submittedName>
</protein>
<dbReference type="EMBL" id="GGEC01085524">
    <property type="protein sequence ID" value="MBX66008.1"/>
    <property type="molecule type" value="Transcribed_RNA"/>
</dbReference>
<name>A0A2P2QG96_RHIMU</name>
<evidence type="ECO:0000313" key="1">
    <source>
        <dbReference type="EMBL" id="MBX66008.1"/>
    </source>
</evidence>
<proteinExistence type="predicted"/>
<reference evidence="1" key="1">
    <citation type="submission" date="2018-02" db="EMBL/GenBank/DDBJ databases">
        <title>Rhizophora mucronata_Transcriptome.</title>
        <authorList>
            <person name="Meera S.P."/>
            <person name="Sreeshan A."/>
            <person name="Augustine A."/>
        </authorList>
    </citation>
    <scope>NUCLEOTIDE SEQUENCE</scope>
    <source>
        <tissue evidence="1">Leaf</tissue>
    </source>
</reference>
<organism evidence="1">
    <name type="scientific">Rhizophora mucronata</name>
    <name type="common">Asiatic mangrove</name>
    <dbReference type="NCBI Taxonomy" id="61149"/>
    <lineage>
        <taxon>Eukaryota</taxon>
        <taxon>Viridiplantae</taxon>
        <taxon>Streptophyta</taxon>
        <taxon>Embryophyta</taxon>
        <taxon>Tracheophyta</taxon>
        <taxon>Spermatophyta</taxon>
        <taxon>Magnoliopsida</taxon>
        <taxon>eudicotyledons</taxon>
        <taxon>Gunneridae</taxon>
        <taxon>Pentapetalae</taxon>
        <taxon>rosids</taxon>
        <taxon>fabids</taxon>
        <taxon>Malpighiales</taxon>
        <taxon>Rhizophoraceae</taxon>
        <taxon>Rhizophora</taxon>
    </lineage>
</organism>
<sequence>MCLALSVFRSRSNPNRQ</sequence>
<accession>A0A2P2QG96</accession>
<dbReference type="AlphaFoldDB" id="A0A2P2QG96"/>